<evidence type="ECO:0000313" key="3">
    <source>
        <dbReference type="Proteomes" id="UP000247790"/>
    </source>
</evidence>
<keyword evidence="4" id="KW-1185">Reference proteome</keyword>
<dbReference type="Proteomes" id="UP000247790">
    <property type="component" value="Unassembled WGS sequence"/>
</dbReference>
<reference evidence="1 3" key="1">
    <citation type="submission" date="2018-06" db="EMBL/GenBank/DDBJ databases">
        <title>Genomic Encyclopedia of Type Strains, Phase III (KMG-III): the genomes of soil and plant-associated and newly described type strains.</title>
        <authorList>
            <person name="Whitman W."/>
        </authorList>
    </citation>
    <scope>NUCLEOTIDE SEQUENCE [LARGE SCALE GENOMIC DNA]</scope>
    <source>
        <strain evidence="1 3">CECT 7022</strain>
    </source>
</reference>
<dbReference type="OrthoDB" id="2623343at2"/>
<organism evidence="1 3">
    <name type="scientific">Paenibacillus barcinonensis</name>
    <dbReference type="NCBI Taxonomy" id="198119"/>
    <lineage>
        <taxon>Bacteria</taxon>
        <taxon>Bacillati</taxon>
        <taxon>Bacillota</taxon>
        <taxon>Bacilli</taxon>
        <taxon>Bacillales</taxon>
        <taxon>Paenibacillaceae</taxon>
        <taxon>Paenibacillus</taxon>
    </lineage>
</organism>
<evidence type="ECO:0000313" key="1">
    <source>
        <dbReference type="EMBL" id="PYE49322.1"/>
    </source>
</evidence>
<dbReference type="Proteomes" id="UP000509327">
    <property type="component" value="Chromosome"/>
</dbReference>
<name>A0A2V4WNN4_PAEBA</name>
<proteinExistence type="predicted"/>
<dbReference type="EMBL" id="CP054614">
    <property type="protein sequence ID" value="QKS55536.1"/>
    <property type="molecule type" value="Genomic_DNA"/>
</dbReference>
<dbReference type="EMBL" id="QJSW01000006">
    <property type="protein sequence ID" value="PYE49322.1"/>
    <property type="molecule type" value="Genomic_DNA"/>
</dbReference>
<gene>
    <name evidence="1" type="ORF">DFQ00_106308</name>
    <name evidence="2" type="ORF">HUB98_03865</name>
</gene>
<dbReference type="AlphaFoldDB" id="A0A2V4WNN4"/>
<evidence type="ECO:0000313" key="2">
    <source>
        <dbReference type="EMBL" id="QKS55536.1"/>
    </source>
</evidence>
<accession>A0A2V4WNN4</accession>
<protein>
    <submittedName>
        <fullName evidence="1">Uncharacterized protein</fullName>
    </submittedName>
</protein>
<dbReference type="RefSeq" id="WP_110896823.1">
    <property type="nucleotide sequence ID" value="NZ_CP054614.1"/>
</dbReference>
<reference evidence="2 4" key="2">
    <citation type="submission" date="2020-06" db="EMBL/GenBank/DDBJ databases">
        <title>Complete genome of Paenibacillus barcinonensis KACC11450.</title>
        <authorList>
            <person name="Kim M."/>
            <person name="Park Y.-J."/>
            <person name="Shin J.-H."/>
        </authorList>
    </citation>
    <scope>NUCLEOTIDE SEQUENCE [LARGE SCALE GENOMIC DNA]</scope>
    <source>
        <strain evidence="2 4">KACC11450</strain>
    </source>
</reference>
<sequence length="220" mass="25761">MNWCTKDIQKHTFVELRDNEELSIDRVHSTSTLDEISYISQYYCLKSLSMGKNAFLQIPIHDTECYETVMGQIVPHFSDVRIVKYSNEITEVNLMSIKESTVNMINVLIENNNINSVAYDMFGDNFNNSDLPKEMFNLDWYTVNLQKIDRLNMDEKLLDFSVFLQKTHLVNYDSFAVQVNDWSFNDTLKDRIAFRFLCTLSQTVQLGVDKNNKVIDVRCF</sequence>
<evidence type="ECO:0000313" key="4">
    <source>
        <dbReference type="Proteomes" id="UP000509327"/>
    </source>
</evidence>